<dbReference type="RefSeq" id="XP_004529413.1">
    <property type="nucleotide sequence ID" value="XM_004529356.3"/>
</dbReference>
<protein>
    <recommendedName>
        <fullName evidence="1">DUF4806 domain-containing protein</fullName>
    </recommendedName>
</protein>
<reference evidence="2" key="1">
    <citation type="submission" date="2013-07" db="EMBL/GenBank/DDBJ databases">
        <authorList>
            <person name="Geib S."/>
        </authorList>
    </citation>
    <scope>NUCLEOTIDE SEQUENCE</scope>
</reference>
<dbReference type="PANTHER" id="PTHR34153">
    <property type="entry name" value="SI:CH211-262H13.3-RELATED-RELATED"/>
    <property type="match status" value="1"/>
</dbReference>
<dbReference type="InterPro" id="IPR032071">
    <property type="entry name" value="DUF4806"/>
</dbReference>
<sequence length="246" mass="28614">MEQSNIYTNDQLNTEMDEMDELSAQENDNFGVQLNEPKAVKVIKIQPSGIPSLLKQILNNQKQIMSNQEKMNVRLQNLEKATKESARERANLMVQNQSIHECKVLTKKIFSSIRRITGELENEIHSKISETLPLTCLDAVEEVEEKLNNKEYLSTMKAHLFQIKGATGTIEDVFRRVMSDDLIDLFNWDGRAEKRALNSLKLISDVLYDVFFIEGRYNYEMKLKKAIKMSHKRSKQKAYLKRMHND</sequence>
<feature type="domain" description="DUF4806" evidence="1">
    <location>
        <begin position="131"/>
        <end position="209"/>
    </location>
</feature>
<dbReference type="AlphaFoldDB" id="W8C840"/>
<dbReference type="EMBL" id="GAMC01007681">
    <property type="protein sequence ID" value="JAB98874.1"/>
    <property type="molecule type" value="mRNA"/>
</dbReference>
<proteinExistence type="evidence at transcript level"/>
<dbReference type="PANTHER" id="PTHR34153:SF2">
    <property type="entry name" value="SI:CH211-262H13.3-RELATED"/>
    <property type="match status" value="1"/>
</dbReference>
<evidence type="ECO:0000259" key="1">
    <source>
        <dbReference type="Pfam" id="PF16064"/>
    </source>
</evidence>
<reference evidence="2" key="2">
    <citation type="journal article" date="2014" name="BMC Genomics">
        <title>A genomic perspective to assessing quality of mass-reared SIT flies used in Mediterranean fruit fly (Ceratitis capitata) eradication in California.</title>
        <authorList>
            <person name="Calla B."/>
            <person name="Hall B."/>
            <person name="Hou S."/>
            <person name="Geib S.M."/>
        </authorList>
    </citation>
    <scope>NUCLEOTIDE SEQUENCE</scope>
</reference>
<dbReference type="KEGG" id="ccat:101461277"/>
<dbReference type="OrthoDB" id="8051880at2759"/>
<organism evidence="2">
    <name type="scientific">Ceratitis capitata</name>
    <name type="common">Mediterranean fruit fly</name>
    <name type="synonym">Tephritis capitata</name>
    <dbReference type="NCBI Taxonomy" id="7213"/>
    <lineage>
        <taxon>Eukaryota</taxon>
        <taxon>Metazoa</taxon>
        <taxon>Ecdysozoa</taxon>
        <taxon>Arthropoda</taxon>
        <taxon>Hexapoda</taxon>
        <taxon>Insecta</taxon>
        <taxon>Pterygota</taxon>
        <taxon>Neoptera</taxon>
        <taxon>Endopterygota</taxon>
        <taxon>Diptera</taxon>
        <taxon>Brachycera</taxon>
        <taxon>Muscomorpha</taxon>
        <taxon>Tephritoidea</taxon>
        <taxon>Tephritidae</taxon>
        <taxon>Ceratitis</taxon>
        <taxon>Ceratitis</taxon>
    </lineage>
</organism>
<evidence type="ECO:0000313" key="2">
    <source>
        <dbReference type="EMBL" id="JAB98874.1"/>
    </source>
</evidence>
<name>W8C840_CERCA</name>
<dbReference type="Pfam" id="PF16064">
    <property type="entry name" value="DUF4806"/>
    <property type="match status" value="1"/>
</dbReference>
<accession>W8C840</accession>
<dbReference type="GeneID" id="101461277"/>